<name>A0ABN1EQQ8_9PROT</name>
<organism evidence="3 4">
    <name type="scientific">Craurococcus roseus</name>
    <dbReference type="NCBI Taxonomy" id="77585"/>
    <lineage>
        <taxon>Bacteria</taxon>
        <taxon>Pseudomonadati</taxon>
        <taxon>Pseudomonadota</taxon>
        <taxon>Alphaproteobacteria</taxon>
        <taxon>Acetobacterales</taxon>
        <taxon>Acetobacteraceae</taxon>
        <taxon>Craurococcus</taxon>
    </lineage>
</organism>
<feature type="region of interest" description="Disordered" evidence="1">
    <location>
        <begin position="1"/>
        <end position="45"/>
    </location>
</feature>
<reference evidence="3 4" key="1">
    <citation type="journal article" date="2019" name="Int. J. Syst. Evol. Microbiol.">
        <title>The Global Catalogue of Microorganisms (GCM) 10K type strain sequencing project: providing services to taxonomists for standard genome sequencing and annotation.</title>
        <authorList>
            <consortium name="The Broad Institute Genomics Platform"/>
            <consortium name="The Broad Institute Genome Sequencing Center for Infectious Disease"/>
            <person name="Wu L."/>
            <person name="Ma J."/>
        </authorList>
    </citation>
    <scope>NUCLEOTIDE SEQUENCE [LARGE SCALE GENOMIC DNA]</scope>
    <source>
        <strain evidence="3 4">JCM 9933</strain>
    </source>
</reference>
<dbReference type="Pfam" id="PF21834">
    <property type="entry name" value="DUF6894"/>
    <property type="match status" value="1"/>
</dbReference>
<feature type="domain" description="DUF6894" evidence="2">
    <location>
        <begin position="49"/>
        <end position="117"/>
    </location>
</feature>
<dbReference type="Proteomes" id="UP001501588">
    <property type="component" value="Unassembled WGS sequence"/>
</dbReference>
<gene>
    <name evidence="3" type="ORF">GCM10009416_07130</name>
</gene>
<keyword evidence="4" id="KW-1185">Reference proteome</keyword>
<accession>A0ABN1EQQ8</accession>
<dbReference type="EMBL" id="BAAAFZ010000008">
    <property type="protein sequence ID" value="GAA0571103.1"/>
    <property type="molecule type" value="Genomic_DNA"/>
</dbReference>
<evidence type="ECO:0000259" key="2">
    <source>
        <dbReference type="Pfam" id="PF21834"/>
    </source>
</evidence>
<evidence type="ECO:0000313" key="3">
    <source>
        <dbReference type="EMBL" id="GAA0571103.1"/>
    </source>
</evidence>
<comment type="caution">
    <text evidence="3">The sequence shown here is derived from an EMBL/GenBank/DDBJ whole genome shotgun (WGS) entry which is preliminary data.</text>
</comment>
<protein>
    <recommendedName>
        <fullName evidence="2">DUF6894 domain-containing protein</fullName>
    </recommendedName>
</protein>
<sequence length="124" mass="13421">MIGACMKPHVLHPTAPRARNPSVGAARGPEPAGPPAAPPGERSGRAMPRFFFHMRDEDWLVEDAEGSELPDLEAARAKAADVARDYLAARLRAGQALDFGRVEIWDDAGRMLEAVPFPDAPDPR</sequence>
<proteinExistence type="predicted"/>
<evidence type="ECO:0000313" key="4">
    <source>
        <dbReference type="Proteomes" id="UP001501588"/>
    </source>
</evidence>
<evidence type="ECO:0000256" key="1">
    <source>
        <dbReference type="SAM" id="MobiDB-lite"/>
    </source>
</evidence>
<dbReference type="InterPro" id="IPR054189">
    <property type="entry name" value="DUF6894"/>
</dbReference>